<sequence>MTAPIYKIAPRPLWEAAEAAGQFVGAPIDLIDGYIHFSTADQVRETAAKHFQGQDDLVLVAIDSEQLGDHLVYEPSRGGQLFPHLYTPLELSAVLWVKPLPLNADGSHNFPALDA</sequence>
<dbReference type="AlphaFoldDB" id="A0A3Q8XMA0"/>
<dbReference type="KEGG" id="abaw:D5400_05530"/>
<dbReference type="EMBL" id="CP032509">
    <property type="protein sequence ID" value="AZN70805.1"/>
    <property type="molecule type" value="Genomic_DNA"/>
</dbReference>
<dbReference type="InterPro" id="IPR009297">
    <property type="entry name" value="DUF952"/>
</dbReference>
<dbReference type="SUPFAM" id="SSF56399">
    <property type="entry name" value="ADP-ribosylation"/>
    <property type="match status" value="1"/>
</dbReference>
<proteinExistence type="predicted"/>
<gene>
    <name evidence="1" type="ORF">D5400_05530</name>
</gene>
<dbReference type="Gene3D" id="3.20.170.20">
    <property type="entry name" value="Protein of unknown function DUF952"/>
    <property type="match status" value="1"/>
</dbReference>
<dbReference type="RefSeq" id="WP_126008439.1">
    <property type="nucleotide sequence ID" value="NZ_CP032509.1"/>
</dbReference>
<name>A0A3Q8XMA0_9HYPH</name>
<dbReference type="Pfam" id="PF06108">
    <property type="entry name" value="DUF952"/>
    <property type="match status" value="1"/>
</dbReference>
<keyword evidence="2" id="KW-1185">Reference proteome</keyword>
<dbReference type="PANTHER" id="PTHR34129:SF1">
    <property type="entry name" value="DUF952 DOMAIN-CONTAINING PROTEIN"/>
    <property type="match status" value="1"/>
</dbReference>
<evidence type="ECO:0000313" key="2">
    <source>
        <dbReference type="Proteomes" id="UP000268192"/>
    </source>
</evidence>
<dbReference type="OrthoDB" id="9799937at2"/>
<reference evidence="1 2" key="1">
    <citation type="submission" date="2018-09" db="EMBL/GenBank/DDBJ databases">
        <title>Marinorhizobium profundi gen. nov., sp. nov., isolated from a deep-sea sediment sample from the New Britain Trench and proposal of Marinorhizobiaceae fam. nov. in the order Rhizobiales of the class Alphaproteobacteria.</title>
        <authorList>
            <person name="Cao J."/>
        </authorList>
    </citation>
    <scope>NUCLEOTIDE SEQUENCE [LARGE SCALE GENOMIC DNA]</scope>
    <source>
        <strain evidence="1 2">WS11</strain>
    </source>
</reference>
<dbReference type="PANTHER" id="PTHR34129">
    <property type="entry name" value="BLR1139 PROTEIN"/>
    <property type="match status" value="1"/>
</dbReference>
<evidence type="ECO:0000313" key="1">
    <source>
        <dbReference type="EMBL" id="AZN70805.1"/>
    </source>
</evidence>
<accession>A0A3Q8XMA0</accession>
<protein>
    <submittedName>
        <fullName evidence="1">DUF952 domain-containing protein</fullName>
    </submittedName>
</protein>
<dbReference type="Proteomes" id="UP000268192">
    <property type="component" value="Chromosome"/>
</dbReference>
<organism evidence="1 2">
    <name type="scientific">Georhizobium profundi</name>
    <dbReference type="NCBI Taxonomy" id="2341112"/>
    <lineage>
        <taxon>Bacteria</taxon>
        <taxon>Pseudomonadati</taxon>
        <taxon>Pseudomonadota</taxon>
        <taxon>Alphaproteobacteria</taxon>
        <taxon>Hyphomicrobiales</taxon>
        <taxon>Rhizobiaceae</taxon>
        <taxon>Georhizobium</taxon>
    </lineage>
</organism>